<evidence type="ECO:0000313" key="2">
    <source>
        <dbReference type="Proteomes" id="UP000752012"/>
    </source>
</evidence>
<dbReference type="AlphaFoldDB" id="A0A969TTM7"/>
<reference evidence="1 2" key="1">
    <citation type="submission" date="2020-03" db="EMBL/GenBank/DDBJ databases">
        <title>Assessment of the enzymatic potential of alkaline-tolerant lipase obtained from Bacillus luteus H11 (technogenic soil) for the bioremediation of saline soils contaminated with petroleum substances.</title>
        <authorList>
            <person name="Kalwasinska A."/>
        </authorList>
    </citation>
    <scope>NUCLEOTIDE SEQUENCE [LARGE SCALE GENOMIC DNA]</scope>
    <source>
        <strain evidence="1 2">H11</strain>
    </source>
</reference>
<dbReference type="PROSITE" id="PS51257">
    <property type="entry name" value="PROKAR_LIPOPROTEIN"/>
    <property type="match status" value="1"/>
</dbReference>
<organism evidence="1 2">
    <name type="scientific">Alkalicoccus luteus</name>
    <dbReference type="NCBI Taxonomy" id="1237094"/>
    <lineage>
        <taxon>Bacteria</taxon>
        <taxon>Bacillati</taxon>
        <taxon>Bacillota</taxon>
        <taxon>Bacilli</taxon>
        <taxon>Bacillales</taxon>
        <taxon>Bacillaceae</taxon>
        <taxon>Alkalicoccus</taxon>
    </lineage>
</organism>
<keyword evidence="2" id="KW-1185">Reference proteome</keyword>
<comment type="caution">
    <text evidence="1">The sequence shown here is derived from an EMBL/GenBank/DDBJ whole genome shotgun (WGS) entry which is preliminary data.</text>
</comment>
<accession>A0A969TTM7</accession>
<evidence type="ECO:0000313" key="1">
    <source>
        <dbReference type="EMBL" id="NJP36096.1"/>
    </source>
</evidence>
<name>A0A969TTM7_9BACI</name>
<dbReference type="Proteomes" id="UP000752012">
    <property type="component" value="Unassembled WGS sequence"/>
</dbReference>
<gene>
    <name evidence="1" type="ORF">HCN83_00655</name>
</gene>
<dbReference type="RefSeq" id="WP_168004376.1">
    <property type="nucleotide sequence ID" value="NZ_JAATHJ010000001.1"/>
</dbReference>
<proteinExistence type="predicted"/>
<protein>
    <submittedName>
        <fullName evidence="1">Uncharacterized protein</fullName>
    </submittedName>
</protein>
<dbReference type="EMBL" id="JAATHJ010000001">
    <property type="protein sequence ID" value="NJP36096.1"/>
    <property type="molecule type" value="Genomic_DNA"/>
</dbReference>
<sequence>MKKGWASVLLLLLTACGEEEQDVITGYNLGSHVLEHGKITVFVEDNEFGTELPPHVTSMTANMEEYEVEAYTVVYNEDTEIIDSETGERMEDPPNLFTPVSQQIHVVPEEGFEQIVSTNRDNHILHDRTLLPAVRAERIELEPLSLEDIHAYVEETAWDHFTDGFVLALLEDGTQEAIDFATRQQTYHEELREISGGRDRWSIGSFGESYADAMSGGEVEFPSYFIYQEGEEPVRKESIDEVMALVEEAGRTE</sequence>